<feature type="domain" description="FLZ-type" evidence="5">
    <location>
        <begin position="66"/>
        <end position="110"/>
    </location>
</feature>
<name>A0ABD3SKH7_9LAMI</name>
<comment type="caution">
    <text evidence="6">The sequence shown here is derived from an EMBL/GenBank/DDBJ whole genome shotgun (WGS) entry which is preliminary data.</text>
</comment>
<dbReference type="PANTHER" id="PTHR47847:SF2">
    <property type="entry name" value="FCS-LIKE ZINC FINGER 17-RELATED"/>
    <property type="match status" value="1"/>
</dbReference>
<accession>A0ABD3SKH7</accession>
<sequence>MFSSVIWSKKKSSFLGNSEKEGLRILIKLANGNPSNVVVKFDSKTIKPIFRIINSSSNDNNHQCCSFLKSCHLCHKPLSFDKEVYMYMGDLGFCSVECRDRQIYVDEMKEIEISTKKILASFRQRRRDGGGRCETSGNEYRQRRQRVVFS</sequence>
<dbReference type="InterPro" id="IPR044181">
    <property type="entry name" value="FLZ17/18"/>
</dbReference>
<evidence type="ECO:0000256" key="2">
    <source>
        <dbReference type="ARBA" id="ARBA00022723"/>
    </source>
</evidence>
<proteinExistence type="inferred from homology"/>
<evidence type="ECO:0000259" key="5">
    <source>
        <dbReference type="PROSITE" id="PS51795"/>
    </source>
</evidence>
<keyword evidence="2" id="KW-0479">Metal-binding</keyword>
<evidence type="ECO:0000313" key="6">
    <source>
        <dbReference type="EMBL" id="KAL3825065.1"/>
    </source>
</evidence>
<dbReference type="Proteomes" id="UP001634393">
    <property type="component" value="Unassembled WGS sequence"/>
</dbReference>
<reference evidence="6 7" key="1">
    <citation type="submission" date="2024-12" db="EMBL/GenBank/DDBJ databases">
        <title>The unique morphological basis and parallel evolutionary history of personate flowers in Penstemon.</title>
        <authorList>
            <person name="Depatie T.H."/>
            <person name="Wessinger C.A."/>
        </authorList>
    </citation>
    <scope>NUCLEOTIDE SEQUENCE [LARGE SCALE GENOMIC DNA]</scope>
    <source>
        <strain evidence="6">WTNN_2</strain>
        <tissue evidence="6">Leaf</tissue>
    </source>
</reference>
<comment type="similarity">
    <text evidence="1">Belongs to the FLZ family.</text>
</comment>
<dbReference type="GO" id="GO:0008270">
    <property type="term" value="F:zinc ion binding"/>
    <property type="evidence" value="ECO:0007669"/>
    <property type="project" value="UniProtKB-KW"/>
</dbReference>
<dbReference type="AlphaFoldDB" id="A0ABD3SKH7"/>
<protein>
    <recommendedName>
        <fullName evidence="5">FLZ-type domain-containing protein</fullName>
    </recommendedName>
</protein>
<evidence type="ECO:0000256" key="4">
    <source>
        <dbReference type="PROSITE-ProRule" id="PRU01131"/>
    </source>
</evidence>
<gene>
    <name evidence="6" type="ORF">ACJIZ3_021094</name>
</gene>
<evidence type="ECO:0000256" key="3">
    <source>
        <dbReference type="ARBA" id="ARBA00022771"/>
    </source>
</evidence>
<evidence type="ECO:0000256" key="1">
    <source>
        <dbReference type="ARBA" id="ARBA00009374"/>
    </source>
</evidence>
<evidence type="ECO:0000313" key="7">
    <source>
        <dbReference type="Proteomes" id="UP001634393"/>
    </source>
</evidence>
<dbReference type="PANTHER" id="PTHR47847">
    <property type="entry name" value="FCS-LIKE ZINC FINGER 17"/>
    <property type="match status" value="1"/>
</dbReference>
<keyword evidence="3" id="KW-0863">Zinc-finger</keyword>
<dbReference type="PROSITE" id="PS51795">
    <property type="entry name" value="ZF_FLZ"/>
    <property type="match status" value="1"/>
</dbReference>
<dbReference type="InterPro" id="IPR007650">
    <property type="entry name" value="Zf-FLZ_dom"/>
</dbReference>
<keyword evidence="7" id="KW-1185">Reference proteome</keyword>
<dbReference type="Pfam" id="PF04570">
    <property type="entry name" value="zf-FLZ"/>
    <property type="match status" value="1"/>
</dbReference>
<feature type="zinc finger region" description="FLZ-type" evidence="4">
    <location>
        <begin position="66"/>
        <end position="110"/>
    </location>
</feature>
<dbReference type="EMBL" id="JBJXBP010000006">
    <property type="protein sequence ID" value="KAL3825065.1"/>
    <property type="molecule type" value="Genomic_DNA"/>
</dbReference>
<keyword evidence="3" id="KW-0862">Zinc</keyword>
<organism evidence="6 7">
    <name type="scientific">Penstemon smallii</name>
    <dbReference type="NCBI Taxonomy" id="265156"/>
    <lineage>
        <taxon>Eukaryota</taxon>
        <taxon>Viridiplantae</taxon>
        <taxon>Streptophyta</taxon>
        <taxon>Embryophyta</taxon>
        <taxon>Tracheophyta</taxon>
        <taxon>Spermatophyta</taxon>
        <taxon>Magnoliopsida</taxon>
        <taxon>eudicotyledons</taxon>
        <taxon>Gunneridae</taxon>
        <taxon>Pentapetalae</taxon>
        <taxon>asterids</taxon>
        <taxon>lamiids</taxon>
        <taxon>Lamiales</taxon>
        <taxon>Plantaginaceae</taxon>
        <taxon>Cheloneae</taxon>
        <taxon>Penstemon</taxon>
    </lineage>
</organism>